<feature type="transmembrane region" description="Helical" evidence="8">
    <location>
        <begin position="7"/>
        <end position="28"/>
    </location>
</feature>
<dbReference type="Proteomes" id="UP000306758">
    <property type="component" value="Unassembled WGS sequence"/>
</dbReference>
<feature type="transmembrane region" description="Helical" evidence="8">
    <location>
        <begin position="72"/>
        <end position="90"/>
    </location>
</feature>
<evidence type="ECO:0000256" key="6">
    <source>
        <dbReference type="ARBA" id="ARBA00022989"/>
    </source>
</evidence>
<evidence type="ECO:0000256" key="7">
    <source>
        <dbReference type="ARBA" id="ARBA00023136"/>
    </source>
</evidence>
<evidence type="ECO:0000256" key="5">
    <source>
        <dbReference type="ARBA" id="ARBA00022692"/>
    </source>
</evidence>
<evidence type="ECO:0000256" key="2">
    <source>
        <dbReference type="ARBA" id="ARBA00022448"/>
    </source>
</evidence>
<dbReference type="PIRSF" id="PIRSF004925">
    <property type="entry name" value="HcaT"/>
    <property type="match status" value="1"/>
</dbReference>
<proteinExistence type="predicted"/>
<evidence type="ECO:0000256" key="3">
    <source>
        <dbReference type="ARBA" id="ARBA00022475"/>
    </source>
</evidence>
<dbReference type="Gene3D" id="1.20.1250.20">
    <property type="entry name" value="MFS general substrate transporter like domains"/>
    <property type="match status" value="2"/>
</dbReference>
<protein>
    <submittedName>
        <fullName evidence="10">3-phenylpropionate MFS transporter</fullName>
    </submittedName>
</protein>
<feature type="transmembrane region" description="Helical" evidence="8">
    <location>
        <begin position="96"/>
        <end position="114"/>
    </location>
</feature>
<dbReference type="NCBIfam" id="NF008346">
    <property type="entry name" value="PRK11128.1"/>
    <property type="match status" value="1"/>
</dbReference>
<dbReference type="CDD" id="cd17335">
    <property type="entry name" value="MFS_MFSD6"/>
    <property type="match status" value="1"/>
</dbReference>
<comment type="subcellular location">
    <subcellularLocation>
        <location evidence="1">Cell inner membrane</location>
        <topology evidence="1">Multi-pass membrane protein</topology>
    </subcellularLocation>
</comment>
<evidence type="ECO:0000259" key="9">
    <source>
        <dbReference type="Pfam" id="PF12832"/>
    </source>
</evidence>
<feature type="transmembrane region" description="Helical" evidence="8">
    <location>
        <begin position="40"/>
        <end position="60"/>
    </location>
</feature>
<dbReference type="GO" id="GO:0005886">
    <property type="term" value="C:plasma membrane"/>
    <property type="evidence" value="ECO:0007669"/>
    <property type="project" value="UniProtKB-SubCell"/>
</dbReference>
<sequence length="401" mass="44855">MQVRPFYWLALSFLGYYCAYGVFLPFFPAWLKSQQYGEEMIGLIIGSAYIFRFIGGLFFSSLIKKADHIINSLRLLALASAIIMATMSLVAHNFWLLFSAIGLFAMLNSAGMPIGDSLASTWQRQIGLDYGKVRLIGSIAFILGVVVFGGMIGWLGEHNIVWILTALLLFYSFIQLLTPRIPPKDEPLEEGASSQISFLSLLKNPTTLRIMLAVGLIQGAHAAYYVYSTIYWTSIGISVPQTSLLWGIGVLAEILLFFFSRRLFQNWSVSRIFFLSAFVSILRWAGLAYTNTFWQILPLQLAHSLTYAACHYAIVRYITTQPQSHIAKLQGLYNGLSNGALIALFTAISGLIYPISPTMTFLLMSGIAAVSFFVIPRKLDAFLVKTNQPYRRRNNEKHGIS</sequence>
<dbReference type="NCBIfam" id="NF037955">
    <property type="entry name" value="mfs"/>
    <property type="match status" value="1"/>
</dbReference>
<evidence type="ECO:0000313" key="10">
    <source>
        <dbReference type="EMBL" id="THA09158.1"/>
    </source>
</evidence>
<reference evidence="10 11" key="1">
    <citation type="journal article" date="2019" name="Vet. Microbiol.">
        <title>Development of multi locus sequence typing (MLST) of Rodentibacter pneumotropicus.</title>
        <authorList>
            <person name="Adhikary S."/>
            <person name="Bisgaard M."/>
            <person name="Boot R."/>
            <person name="Benga L."/>
            <person name="Nicklas W."/>
            <person name="Christensen H."/>
        </authorList>
    </citation>
    <scope>NUCLEOTIDE SEQUENCE [LARGE SCALE GENOMIC DNA]</scope>
    <source>
        <strain evidence="10 11">Ac84</strain>
    </source>
</reference>
<feature type="transmembrane region" description="Helical" evidence="8">
    <location>
        <begin position="210"/>
        <end position="232"/>
    </location>
</feature>
<dbReference type="EMBL" id="QXNI01000035">
    <property type="protein sequence ID" value="THA09158.1"/>
    <property type="molecule type" value="Genomic_DNA"/>
</dbReference>
<organism evidence="10 11">
    <name type="scientific">Rodentibacter pneumotropicus</name>
    <dbReference type="NCBI Taxonomy" id="758"/>
    <lineage>
        <taxon>Bacteria</taxon>
        <taxon>Pseudomonadati</taxon>
        <taxon>Pseudomonadota</taxon>
        <taxon>Gammaproteobacteria</taxon>
        <taxon>Pasteurellales</taxon>
        <taxon>Pasteurellaceae</taxon>
        <taxon>Rodentibacter</taxon>
    </lineage>
</organism>
<feature type="transmembrane region" description="Helical" evidence="8">
    <location>
        <begin position="359"/>
        <end position="375"/>
    </location>
</feature>
<gene>
    <name evidence="10" type="ORF">D3M78_06305</name>
</gene>
<feature type="transmembrane region" description="Helical" evidence="8">
    <location>
        <begin position="244"/>
        <end position="260"/>
    </location>
</feature>
<comment type="caution">
    <text evidence="10">The sequence shown here is derived from an EMBL/GenBank/DDBJ whole genome shotgun (WGS) entry which is preliminary data.</text>
</comment>
<dbReference type="PANTHER" id="PTHR23522:SF10">
    <property type="entry name" value="3-PHENYLPROPIONIC ACID TRANSPORTER-RELATED"/>
    <property type="match status" value="1"/>
</dbReference>
<keyword evidence="6 8" id="KW-1133">Transmembrane helix</keyword>
<dbReference type="InterPro" id="IPR024989">
    <property type="entry name" value="MFS_assoc_dom"/>
</dbReference>
<dbReference type="GO" id="GO:0015528">
    <property type="term" value="F:lactose:proton symporter activity"/>
    <property type="evidence" value="ECO:0007669"/>
    <property type="project" value="TreeGrafter"/>
</dbReference>
<evidence type="ECO:0000256" key="1">
    <source>
        <dbReference type="ARBA" id="ARBA00004429"/>
    </source>
</evidence>
<dbReference type="InterPro" id="IPR026032">
    <property type="entry name" value="HcaT-like"/>
</dbReference>
<dbReference type="GO" id="GO:0030395">
    <property type="term" value="F:lactose binding"/>
    <property type="evidence" value="ECO:0007669"/>
    <property type="project" value="TreeGrafter"/>
</dbReference>
<name>A0A4S2PYH5_9PAST</name>
<dbReference type="RefSeq" id="WP_136123544.1">
    <property type="nucleotide sequence ID" value="NZ_QXNI01000035.1"/>
</dbReference>
<dbReference type="PANTHER" id="PTHR23522">
    <property type="entry name" value="BLL5896 PROTEIN"/>
    <property type="match status" value="1"/>
</dbReference>
<feature type="transmembrane region" description="Helical" evidence="8">
    <location>
        <begin position="160"/>
        <end position="178"/>
    </location>
</feature>
<keyword evidence="4" id="KW-0997">Cell inner membrane</keyword>
<dbReference type="SUPFAM" id="SSF103473">
    <property type="entry name" value="MFS general substrate transporter"/>
    <property type="match status" value="1"/>
</dbReference>
<dbReference type="Pfam" id="PF12832">
    <property type="entry name" value="MFS_1_like"/>
    <property type="match status" value="1"/>
</dbReference>
<feature type="transmembrane region" description="Helical" evidence="8">
    <location>
        <begin position="135"/>
        <end position="154"/>
    </location>
</feature>
<keyword evidence="5 8" id="KW-0812">Transmembrane</keyword>
<dbReference type="InterPro" id="IPR036259">
    <property type="entry name" value="MFS_trans_sf"/>
</dbReference>
<feature type="domain" description="Major facilitator superfamily associated" evidence="9">
    <location>
        <begin position="8"/>
        <end position="362"/>
    </location>
</feature>
<accession>A0A4S2PYH5</accession>
<evidence type="ECO:0000256" key="4">
    <source>
        <dbReference type="ARBA" id="ARBA00022519"/>
    </source>
</evidence>
<keyword evidence="3" id="KW-1003">Cell membrane</keyword>
<dbReference type="AlphaFoldDB" id="A0A4S2PYH5"/>
<keyword evidence="7 8" id="KW-0472">Membrane</keyword>
<evidence type="ECO:0000256" key="8">
    <source>
        <dbReference type="SAM" id="Phobius"/>
    </source>
</evidence>
<feature type="transmembrane region" description="Helical" evidence="8">
    <location>
        <begin position="301"/>
        <end position="319"/>
    </location>
</feature>
<feature type="transmembrane region" description="Helical" evidence="8">
    <location>
        <begin position="331"/>
        <end position="353"/>
    </location>
</feature>
<evidence type="ECO:0000313" key="11">
    <source>
        <dbReference type="Proteomes" id="UP000306758"/>
    </source>
</evidence>
<feature type="transmembrane region" description="Helical" evidence="8">
    <location>
        <begin position="272"/>
        <end position="289"/>
    </location>
</feature>
<keyword evidence="2" id="KW-0813">Transport</keyword>